<proteinExistence type="predicted"/>
<dbReference type="GeneID" id="68094566"/>
<protein>
    <submittedName>
        <fullName evidence="2">Uncharacterized protein</fullName>
    </submittedName>
</protein>
<dbReference type="Proteomes" id="UP000816034">
    <property type="component" value="Unassembled WGS sequence"/>
</dbReference>
<dbReference type="EMBL" id="PYSW02000014">
    <property type="protein sequence ID" value="KAG2387075.1"/>
    <property type="molecule type" value="Genomic_DNA"/>
</dbReference>
<keyword evidence="3" id="KW-1185">Reference proteome</keyword>
<name>A0AA88GUD3_NAELO</name>
<reference evidence="2 3" key="1">
    <citation type="journal article" date="2018" name="BMC Genomics">
        <title>The genome of Naegleria lovaniensis, the basis for a comparative approach to unravel pathogenicity factors of the human pathogenic amoeba N. fowleri.</title>
        <authorList>
            <person name="Liechti N."/>
            <person name="Schurch N."/>
            <person name="Bruggmann R."/>
            <person name="Wittwer M."/>
        </authorList>
    </citation>
    <scope>NUCLEOTIDE SEQUENCE [LARGE SCALE GENOMIC DNA]</scope>
    <source>
        <strain evidence="2 3">ATCC 30569</strain>
    </source>
</reference>
<dbReference type="InterPro" id="IPR027417">
    <property type="entry name" value="P-loop_NTPase"/>
</dbReference>
<dbReference type="RefSeq" id="XP_044551067.1">
    <property type="nucleotide sequence ID" value="XM_044691493.1"/>
</dbReference>
<comment type="caution">
    <text evidence="2">The sequence shown here is derived from an EMBL/GenBank/DDBJ whole genome shotgun (WGS) entry which is preliminary data.</text>
</comment>
<accession>A0AA88GUD3</accession>
<organism evidence="2 3">
    <name type="scientific">Naegleria lovaniensis</name>
    <name type="common">Amoeba</name>
    <dbReference type="NCBI Taxonomy" id="51637"/>
    <lineage>
        <taxon>Eukaryota</taxon>
        <taxon>Discoba</taxon>
        <taxon>Heterolobosea</taxon>
        <taxon>Tetramitia</taxon>
        <taxon>Eutetramitia</taxon>
        <taxon>Vahlkampfiidae</taxon>
        <taxon>Naegleria</taxon>
    </lineage>
</organism>
<dbReference type="Gene3D" id="3.40.50.300">
    <property type="entry name" value="P-loop containing nucleotide triphosphate hydrolases"/>
    <property type="match status" value="2"/>
</dbReference>
<evidence type="ECO:0000256" key="1">
    <source>
        <dbReference type="SAM" id="MobiDB-lite"/>
    </source>
</evidence>
<gene>
    <name evidence="2" type="ORF">C9374_002110</name>
</gene>
<evidence type="ECO:0000313" key="2">
    <source>
        <dbReference type="EMBL" id="KAG2387075.1"/>
    </source>
</evidence>
<evidence type="ECO:0000313" key="3">
    <source>
        <dbReference type="Proteomes" id="UP000816034"/>
    </source>
</evidence>
<sequence>MNLKEKIQKASAHSKSMLKKRSKQDEVETTSKSSSEQQKKRKMDAPNNVAKTYQQKSYQGYIDQLDECMNNQPGFTSSHSLTSSEGKGATKNSLASTSKLIHITNSNAIHPIVRKDLLNRDNEENVFLSLIQSVVFDNILNGKDVVCEYCSVGSYSSFDAQNNVLEDCALSYLIPLLTNVYKVTKSKKLNNLGLVLLDSEELLKTLKTTVETTLPSSLESGIISFAQNEEEIEESSIVISTLSHIIRVLKERPDLFSKSLRCVVFHLGNDYYGRLSELFNTLSEVCKYLPQKTSRQTLFYSNSISSKTSEYVLNNLTRAHPPFVKMSDILAEDALIKQSIEMDKSKQRHSYIYVNYPLKLVYSFSLLGFLAKYRTFQTIFIYFENAELCEYYSSLFTQTKDYKSLTKKTTIHFVYDGMIHTPTCKDASRAVVIHFDMPQDNATYLQRIGNVRRSIVLYTKGMSPTSDTLFSEKSDHLEKYDKFSTEQHLDLSIQFQCEKAVEKSNALRDALKPALKSFRMLHGTFLDSIAIRKQKSNIKSVKHKNKLLQDSEILQPFAVTETNVVQKSYEFFRGLLLPEELC</sequence>
<dbReference type="SUPFAM" id="SSF52540">
    <property type="entry name" value="P-loop containing nucleoside triphosphate hydrolases"/>
    <property type="match status" value="1"/>
</dbReference>
<feature type="region of interest" description="Disordered" evidence="1">
    <location>
        <begin position="1"/>
        <end position="49"/>
    </location>
</feature>
<dbReference type="AlphaFoldDB" id="A0AA88GUD3"/>